<feature type="chain" id="PRO_5008874588" evidence="1">
    <location>
        <begin position="21"/>
        <end position="116"/>
    </location>
</feature>
<keyword evidence="2" id="KW-1185">Reference proteome</keyword>
<evidence type="ECO:0000313" key="3">
    <source>
        <dbReference type="WBParaSite" id="GPLIN_000028400"/>
    </source>
</evidence>
<keyword evidence="1" id="KW-0732">Signal</keyword>
<dbReference type="WBParaSite" id="GPLIN_001008500">
    <property type="protein sequence ID" value="GPLIN_001008500"/>
    <property type="gene ID" value="GPLIN_001008500"/>
</dbReference>
<evidence type="ECO:0000313" key="2">
    <source>
        <dbReference type="Proteomes" id="UP000050741"/>
    </source>
</evidence>
<organism evidence="2 3">
    <name type="scientific">Globodera pallida</name>
    <name type="common">Potato cyst nematode worm</name>
    <name type="synonym">Heterodera pallida</name>
    <dbReference type="NCBI Taxonomy" id="36090"/>
    <lineage>
        <taxon>Eukaryota</taxon>
        <taxon>Metazoa</taxon>
        <taxon>Ecdysozoa</taxon>
        <taxon>Nematoda</taxon>
        <taxon>Chromadorea</taxon>
        <taxon>Rhabditida</taxon>
        <taxon>Tylenchina</taxon>
        <taxon>Tylenchomorpha</taxon>
        <taxon>Tylenchoidea</taxon>
        <taxon>Heteroderidae</taxon>
        <taxon>Heteroderinae</taxon>
        <taxon>Globodera</taxon>
    </lineage>
</organism>
<evidence type="ECO:0000313" key="4">
    <source>
        <dbReference type="WBParaSite" id="GPLIN_001008500"/>
    </source>
</evidence>
<dbReference type="AlphaFoldDB" id="A0A183BI55"/>
<feature type="signal peptide" evidence="1">
    <location>
        <begin position="1"/>
        <end position="20"/>
    </location>
</feature>
<dbReference type="WBParaSite" id="GPLIN_000028400">
    <property type="protein sequence ID" value="GPLIN_000028400"/>
    <property type="gene ID" value="GPLIN_000028400"/>
</dbReference>
<accession>A0A183BI55</accession>
<protein>
    <submittedName>
        <fullName evidence="3 4">Secreted protein</fullName>
    </submittedName>
</protein>
<reference evidence="2" key="2">
    <citation type="submission" date="2014-05" db="EMBL/GenBank/DDBJ databases">
        <title>The genome and life-stage specific transcriptomes of Globodera pallida elucidate key aspects of plant parasitism by a cyst nematode.</title>
        <authorList>
            <person name="Cotton J.A."/>
            <person name="Lilley C.J."/>
            <person name="Jones L.M."/>
            <person name="Kikuchi T."/>
            <person name="Reid A.J."/>
            <person name="Thorpe P."/>
            <person name="Tsai I.J."/>
            <person name="Beasley H."/>
            <person name="Blok V."/>
            <person name="Cock P.J.A."/>
            <person name="Van den Akker S.E."/>
            <person name="Holroyd N."/>
            <person name="Hunt M."/>
            <person name="Mantelin S."/>
            <person name="Naghra H."/>
            <person name="Pain A."/>
            <person name="Palomares-Rius J.E."/>
            <person name="Zarowiecki M."/>
            <person name="Berriman M."/>
            <person name="Jones J.T."/>
            <person name="Urwin P.E."/>
        </authorList>
    </citation>
    <scope>NUCLEOTIDE SEQUENCE [LARGE SCALE GENOMIC DNA]</scope>
    <source>
        <strain evidence="2">Lindley</strain>
    </source>
</reference>
<reference evidence="2" key="1">
    <citation type="submission" date="2013-12" db="EMBL/GenBank/DDBJ databases">
        <authorList>
            <person name="Aslett M."/>
        </authorList>
    </citation>
    <scope>NUCLEOTIDE SEQUENCE [LARGE SCALE GENOMIC DNA]</scope>
    <source>
        <strain evidence="2">Lindley</strain>
    </source>
</reference>
<sequence>MAHALRLMLLLLLVSCSVWPNRHQCASTTLLVWAAVIVASEIDPGVHALLWREVARHDNKNTSDRAMSATILQNLNGYDEHDVDENSDEEPVHYRLERHLMSRYNNRLIPRRSTAK</sequence>
<name>A0A183BI55_GLOPA</name>
<evidence type="ECO:0000256" key="1">
    <source>
        <dbReference type="SAM" id="SignalP"/>
    </source>
</evidence>
<proteinExistence type="predicted"/>
<dbReference type="Proteomes" id="UP000050741">
    <property type="component" value="Unassembled WGS sequence"/>
</dbReference>
<reference evidence="3 4" key="3">
    <citation type="submission" date="2016-06" db="UniProtKB">
        <authorList>
            <consortium name="WormBaseParasite"/>
        </authorList>
    </citation>
    <scope>IDENTIFICATION</scope>
</reference>